<name>A0A0U1M285_TALIS</name>
<evidence type="ECO:0000313" key="4">
    <source>
        <dbReference type="EMBL" id="CRG89697.1"/>
    </source>
</evidence>
<dbReference type="SUPFAM" id="SSF56601">
    <property type="entry name" value="beta-lactamase/transpeptidase-like"/>
    <property type="match status" value="1"/>
</dbReference>
<dbReference type="Proteomes" id="UP000054383">
    <property type="component" value="Unassembled WGS sequence"/>
</dbReference>
<dbReference type="InterPro" id="IPR051478">
    <property type="entry name" value="Beta-lactamase-like_AB/R"/>
</dbReference>
<proteinExistence type="predicted"/>
<feature type="domain" description="Beta-lactamase-like ARB-00930-like C-terminal" evidence="3">
    <location>
        <begin position="434"/>
        <end position="581"/>
    </location>
</feature>
<dbReference type="Pfam" id="PF26335">
    <property type="entry name" value="ARB_00930_C"/>
    <property type="match status" value="1"/>
</dbReference>
<evidence type="ECO:0000256" key="1">
    <source>
        <dbReference type="SAM" id="SignalP"/>
    </source>
</evidence>
<dbReference type="InterPro" id="IPR058664">
    <property type="entry name" value="ARB_00930-like_C"/>
</dbReference>
<evidence type="ECO:0000259" key="3">
    <source>
        <dbReference type="Pfam" id="PF26335"/>
    </source>
</evidence>
<dbReference type="STRING" id="28573.A0A0U1M285"/>
<dbReference type="OMA" id="KMGEQWE"/>
<feature type="signal peptide" evidence="1">
    <location>
        <begin position="1"/>
        <end position="17"/>
    </location>
</feature>
<dbReference type="EMBL" id="CVMT01000006">
    <property type="protein sequence ID" value="CRG89697.1"/>
    <property type="molecule type" value="Genomic_DNA"/>
</dbReference>
<evidence type="ECO:0000259" key="2">
    <source>
        <dbReference type="Pfam" id="PF00144"/>
    </source>
</evidence>
<feature type="chain" id="PRO_5006711468" evidence="1">
    <location>
        <begin position="18"/>
        <end position="582"/>
    </location>
</feature>
<feature type="domain" description="Beta-lactamase-related" evidence="2">
    <location>
        <begin position="103"/>
        <end position="423"/>
    </location>
</feature>
<dbReference type="InterPro" id="IPR001466">
    <property type="entry name" value="Beta-lactam-related"/>
</dbReference>
<dbReference type="AlphaFoldDB" id="A0A0U1M285"/>
<dbReference type="PANTHER" id="PTHR22935">
    <property type="entry name" value="PENICILLIN-BINDING PROTEIN"/>
    <property type="match status" value="1"/>
</dbReference>
<sequence length="582" mass="63081">MISHTASLFLFLFSALSFTPCPLLGPAYPPFTLNTKDQLIASSFKNLTESFDQLSKTHTGPNGDISPNTSFSIVIFSTNNGDAEDEPFFWQYHYTSHALNESSSEDTQDVNGNTIYRIGGLTELFTVWSLLITQGDRILNDPVTEHLPELALASEDNRIGRVDWDHVTVGQLASHMSGIARDYCGHDLSSQGNFQLAGFPDISEFVLPCCGDSSQCTTSEFINNLATRPPVAPAGATPSYSNIGYQLLGYILERKTGLNYSEMVQRHILDPLGMNETTVFAPEDPSVGVIPVDMQTSGWSQRSKGSEASTSMFSNAKDLALAGKAILNSTLLSTAQTRRWLKPLSHTSNTANSLGAPWTIYSNGDYPKTPMIDVYTLLSNEGVGEGLYSSYIGLVPDYGIGYAILSADTKSPADLNAHADYTEIALEATLGSALAQAAEIFGGNYTVSDNSTNIIPSTMTVLHDKLPGLYIGEFSRNGTNMRKSLAALIGVTNSTDLSIRLYPTQRGENDDASSGSKQVFRAVLQDMTEFDDGNTPTCVSWMRLDVFQYGGRGVDEIVFSLDAQGKVVGVDIPALELTLQKE</sequence>
<evidence type="ECO:0000313" key="5">
    <source>
        <dbReference type="Proteomes" id="UP000054383"/>
    </source>
</evidence>
<reference evidence="4 5" key="1">
    <citation type="submission" date="2015-04" db="EMBL/GenBank/DDBJ databases">
        <authorList>
            <person name="Syromyatnikov M.Y."/>
            <person name="Popov V.N."/>
        </authorList>
    </citation>
    <scope>NUCLEOTIDE SEQUENCE [LARGE SCALE GENOMIC DNA]</scope>
    <source>
        <strain evidence="4">WF-38-12</strain>
    </source>
</reference>
<dbReference type="OrthoDB" id="10250282at2759"/>
<dbReference type="InterPro" id="IPR012338">
    <property type="entry name" value="Beta-lactam/transpept-like"/>
</dbReference>
<dbReference type="Pfam" id="PF00144">
    <property type="entry name" value="Beta-lactamase"/>
    <property type="match status" value="1"/>
</dbReference>
<protein>
    <submittedName>
        <fullName evidence="4">Beta-lactamase-like protein 2</fullName>
    </submittedName>
</protein>
<keyword evidence="1" id="KW-0732">Signal</keyword>
<dbReference type="Gene3D" id="3.40.710.10">
    <property type="entry name" value="DD-peptidase/beta-lactamase superfamily"/>
    <property type="match status" value="1"/>
</dbReference>
<organism evidence="4 5">
    <name type="scientific">Talaromyces islandicus</name>
    <name type="common">Penicillium islandicum</name>
    <dbReference type="NCBI Taxonomy" id="28573"/>
    <lineage>
        <taxon>Eukaryota</taxon>
        <taxon>Fungi</taxon>
        <taxon>Dikarya</taxon>
        <taxon>Ascomycota</taxon>
        <taxon>Pezizomycotina</taxon>
        <taxon>Eurotiomycetes</taxon>
        <taxon>Eurotiomycetidae</taxon>
        <taxon>Eurotiales</taxon>
        <taxon>Trichocomaceae</taxon>
        <taxon>Talaromyces</taxon>
        <taxon>Talaromyces sect. Islandici</taxon>
    </lineage>
</organism>
<dbReference type="PANTHER" id="PTHR22935:SF97">
    <property type="entry name" value="BETA-LACTAMASE-RELATED DOMAIN-CONTAINING PROTEIN"/>
    <property type="match status" value="1"/>
</dbReference>
<keyword evidence="5" id="KW-1185">Reference proteome</keyword>
<gene>
    <name evidence="4" type="ORF">PISL3812_06736</name>
</gene>
<accession>A0A0U1M285</accession>